<proteinExistence type="predicted"/>
<protein>
    <submittedName>
        <fullName evidence="2">Uncharacterized protein</fullName>
    </submittedName>
</protein>
<evidence type="ECO:0000313" key="3">
    <source>
        <dbReference type="Proteomes" id="UP000055024"/>
    </source>
</evidence>
<keyword evidence="3" id="KW-1185">Reference proteome</keyword>
<comment type="caution">
    <text evidence="2">The sequence shown here is derived from an EMBL/GenBank/DDBJ whole genome shotgun (WGS) entry which is preliminary data.</text>
</comment>
<reference evidence="2 3" key="1">
    <citation type="submission" date="2015-01" db="EMBL/GenBank/DDBJ databases">
        <title>Evolution of Trichinella species and genotypes.</title>
        <authorList>
            <person name="Korhonen P.K."/>
            <person name="Edoardo P."/>
            <person name="Giuseppe L.R."/>
            <person name="Gasser R.B."/>
        </authorList>
    </citation>
    <scope>NUCLEOTIDE SEQUENCE [LARGE SCALE GENOMIC DNA]</scope>
    <source>
        <strain evidence="2">ISS1029</strain>
    </source>
</reference>
<organism evidence="2 3">
    <name type="scientific">Trichinella zimbabwensis</name>
    <dbReference type="NCBI Taxonomy" id="268475"/>
    <lineage>
        <taxon>Eukaryota</taxon>
        <taxon>Metazoa</taxon>
        <taxon>Ecdysozoa</taxon>
        <taxon>Nematoda</taxon>
        <taxon>Enoplea</taxon>
        <taxon>Dorylaimia</taxon>
        <taxon>Trichinellida</taxon>
        <taxon>Trichinellidae</taxon>
        <taxon>Trichinella</taxon>
    </lineage>
</organism>
<accession>A0A0V1I334</accession>
<gene>
    <name evidence="2" type="ORF">T11_9650</name>
</gene>
<dbReference type="Proteomes" id="UP000055024">
    <property type="component" value="Unassembled WGS sequence"/>
</dbReference>
<name>A0A0V1I334_9BILA</name>
<evidence type="ECO:0000313" key="2">
    <source>
        <dbReference type="EMBL" id="KRZ17371.1"/>
    </source>
</evidence>
<feature type="compositionally biased region" description="Low complexity" evidence="1">
    <location>
        <begin position="97"/>
        <end position="110"/>
    </location>
</feature>
<dbReference type="EMBL" id="JYDP01000007">
    <property type="protein sequence ID" value="KRZ17371.1"/>
    <property type="molecule type" value="Genomic_DNA"/>
</dbReference>
<feature type="region of interest" description="Disordered" evidence="1">
    <location>
        <begin position="97"/>
        <end position="124"/>
    </location>
</feature>
<evidence type="ECO:0000256" key="1">
    <source>
        <dbReference type="SAM" id="MobiDB-lite"/>
    </source>
</evidence>
<dbReference type="AlphaFoldDB" id="A0A0V1I334"/>
<sequence>MRPRHVRSSRKQTPAGEDRWWHRRSSASLVFRANDRVTDSSSGRRCTVAGCGAAHHELLHFDRATKQSRPPKITQLEELLVEHVRCAFKSHVFIHSEGPSGSPGAHGPGETSHLAPSTSTHHARDMWEDPAGRTWNLSSWLSNYKGSRSRTKGTGWRSSNHAVQARLDFIRTDQLDTNVSDSNDEIFRRFWKIEEAVRVTLVERIVLRWRKIPGDPPLEHRSTKAPRTPRSSRLRLNQATVRGWAEKVPEISNPARTFYLPLSPSIRAWVEVGSPALC</sequence>